<organism evidence="1 2">
    <name type="scientific">Papaver somniferum</name>
    <name type="common">Opium poppy</name>
    <dbReference type="NCBI Taxonomy" id="3469"/>
    <lineage>
        <taxon>Eukaryota</taxon>
        <taxon>Viridiplantae</taxon>
        <taxon>Streptophyta</taxon>
        <taxon>Embryophyta</taxon>
        <taxon>Tracheophyta</taxon>
        <taxon>Spermatophyta</taxon>
        <taxon>Magnoliopsida</taxon>
        <taxon>Ranunculales</taxon>
        <taxon>Papaveraceae</taxon>
        <taxon>Papaveroideae</taxon>
        <taxon>Papaver</taxon>
    </lineage>
</organism>
<dbReference type="Proteomes" id="UP000316621">
    <property type="component" value="Chromosome 6"/>
</dbReference>
<dbReference type="Gene3D" id="3.30.190.20">
    <property type="match status" value="1"/>
</dbReference>
<sequence>MLSTEIVELQIGLKNYDPQKDKRLSGSVKIGLMYALCVLFEDKEVGEDKEKTLEKYEKAKGVEKSDANLKTEVKSDVEEEWMKLFPVELVKVCENVLKELFW</sequence>
<dbReference type="AlphaFoldDB" id="A0A4Y7K636"/>
<proteinExistence type="predicted"/>
<gene>
    <name evidence="1" type="ORF">C5167_011495</name>
</gene>
<reference evidence="1 2" key="1">
    <citation type="journal article" date="2018" name="Science">
        <title>The opium poppy genome and morphinan production.</title>
        <authorList>
            <person name="Guo L."/>
            <person name="Winzer T."/>
            <person name="Yang X."/>
            <person name="Li Y."/>
            <person name="Ning Z."/>
            <person name="He Z."/>
            <person name="Teodor R."/>
            <person name="Lu Y."/>
            <person name="Bowser T.A."/>
            <person name="Graham I.A."/>
            <person name="Ye K."/>
        </authorList>
    </citation>
    <scope>NUCLEOTIDE SEQUENCE [LARGE SCALE GENOMIC DNA]</scope>
    <source>
        <strain evidence="2">cv. HN1</strain>
        <tissue evidence="1">Leaves</tissue>
    </source>
</reference>
<protein>
    <submittedName>
        <fullName evidence="1">Uncharacterized protein</fullName>
    </submittedName>
</protein>
<evidence type="ECO:0000313" key="2">
    <source>
        <dbReference type="Proteomes" id="UP000316621"/>
    </source>
</evidence>
<name>A0A4Y7K636_PAPSO</name>
<dbReference type="Gramene" id="RZC67810">
    <property type="protein sequence ID" value="RZC67810"/>
    <property type="gene ID" value="C5167_011495"/>
</dbReference>
<dbReference type="STRING" id="3469.A0A4Y7K636"/>
<dbReference type="EMBL" id="CM010720">
    <property type="protein sequence ID" value="RZC67810.1"/>
    <property type="molecule type" value="Genomic_DNA"/>
</dbReference>
<keyword evidence="2" id="KW-1185">Reference proteome</keyword>
<accession>A0A4Y7K636</accession>
<evidence type="ECO:0000313" key="1">
    <source>
        <dbReference type="EMBL" id="RZC67810.1"/>
    </source>
</evidence>